<proteinExistence type="predicted"/>
<dbReference type="EMBL" id="BKCJ010496191">
    <property type="protein sequence ID" value="GFA83069.1"/>
    <property type="molecule type" value="Genomic_DNA"/>
</dbReference>
<dbReference type="AlphaFoldDB" id="A0A699K9J4"/>
<dbReference type="InterPro" id="IPR053134">
    <property type="entry name" value="RNA-dir_DNA_polymerase"/>
</dbReference>
<dbReference type="Pfam" id="PF00078">
    <property type="entry name" value="RVT_1"/>
    <property type="match status" value="1"/>
</dbReference>
<protein>
    <submittedName>
        <fullName evidence="2">Putative reverse transcriptase domain-containing protein</fullName>
    </submittedName>
</protein>
<gene>
    <name evidence="2" type="ORF">Tci_655041</name>
</gene>
<organism evidence="2">
    <name type="scientific">Tanacetum cinerariifolium</name>
    <name type="common">Dalmatian daisy</name>
    <name type="synonym">Chrysanthemum cinerariifolium</name>
    <dbReference type="NCBI Taxonomy" id="118510"/>
    <lineage>
        <taxon>Eukaryota</taxon>
        <taxon>Viridiplantae</taxon>
        <taxon>Streptophyta</taxon>
        <taxon>Embryophyta</taxon>
        <taxon>Tracheophyta</taxon>
        <taxon>Spermatophyta</taxon>
        <taxon>Magnoliopsida</taxon>
        <taxon>eudicotyledons</taxon>
        <taxon>Gunneridae</taxon>
        <taxon>Pentapetalae</taxon>
        <taxon>asterids</taxon>
        <taxon>campanulids</taxon>
        <taxon>Asterales</taxon>
        <taxon>Asteraceae</taxon>
        <taxon>Asteroideae</taxon>
        <taxon>Anthemideae</taxon>
        <taxon>Anthemidinae</taxon>
        <taxon>Tanacetum</taxon>
    </lineage>
</organism>
<sequence length="163" mass="19023">MDLMNRVCKPYLDKFVIVFNDDILIYSKRKEEHAEHLKSILELLKKKELYAKFLKCDFWLSRCIDYNLWEIIENGNASIVTKLVDGKETIIPLTTVEEKAQRRAKLKARSTLSMALPNEHQIKFNSYKDDKSLMQAIENKFRGNAATKKTSSNMKTLLHLAQK</sequence>
<evidence type="ECO:0000313" key="2">
    <source>
        <dbReference type="EMBL" id="GFA83069.1"/>
    </source>
</evidence>
<dbReference type="InterPro" id="IPR043502">
    <property type="entry name" value="DNA/RNA_pol_sf"/>
</dbReference>
<dbReference type="InterPro" id="IPR000477">
    <property type="entry name" value="RT_dom"/>
</dbReference>
<dbReference type="InterPro" id="IPR043128">
    <property type="entry name" value="Rev_trsase/Diguanyl_cyclase"/>
</dbReference>
<accession>A0A699K9J4</accession>
<keyword evidence="2" id="KW-0695">RNA-directed DNA polymerase</keyword>
<name>A0A699K9J4_TANCI</name>
<keyword evidence="2" id="KW-0808">Transferase</keyword>
<dbReference type="SUPFAM" id="SSF56672">
    <property type="entry name" value="DNA/RNA polymerases"/>
    <property type="match status" value="1"/>
</dbReference>
<evidence type="ECO:0000259" key="1">
    <source>
        <dbReference type="Pfam" id="PF00078"/>
    </source>
</evidence>
<dbReference type="PANTHER" id="PTHR24559:SF427">
    <property type="entry name" value="RNA-DIRECTED DNA POLYMERASE"/>
    <property type="match status" value="1"/>
</dbReference>
<reference evidence="2" key="1">
    <citation type="journal article" date="2019" name="Sci. Rep.">
        <title>Draft genome of Tanacetum cinerariifolium, the natural source of mosquito coil.</title>
        <authorList>
            <person name="Yamashiro T."/>
            <person name="Shiraishi A."/>
            <person name="Satake H."/>
            <person name="Nakayama K."/>
        </authorList>
    </citation>
    <scope>NUCLEOTIDE SEQUENCE</scope>
</reference>
<feature type="domain" description="Reverse transcriptase" evidence="1">
    <location>
        <begin position="3"/>
        <end position="64"/>
    </location>
</feature>
<keyword evidence="2" id="KW-0548">Nucleotidyltransferase</keyword>
<comment type="caution">
    <text evidence="2">The sequence shown here is derived from an EMBL/GenBank/DDBJ whole genome shotgun (WGS) entry which is preliminary data.</text>
</comment>
<dbReference type="GO" id="GO:0003964">
    <property type="term" value="F:RNA-directed DNA polymerase activity"/>
    <property type="evidence" value="ECO:0007669"/>
    <property type="project" value="UniProtKB-KW"/>
</dbReference>
<dbReference type="Gene3D" id="3.30.70.270">
    <property type="match status" value="1"/>
</dbReference>
<dbReference type="PANTHER" id="PTHR24559">
    <property type="entry name" value="TRANSPOSON TY3-I GAG-POL POLYPROTEIN"/>
    <property type="match status" value="1"/>
</dbReference>